<feature type="compositionally biased region" description="Basic and acidic residues" evidence="1">
    <location>
        <begin position="180"/>
        <end position="189"/>
    </location>
</feature>
<dbReference type="AlphaFoldDB" id="A0A4C1YES2"/>
<keyword evidence="4" id="KW-1185">Reference proteome</keyword>
<dbReference type="Proteomes" id="UP000299102">
    <property type="component" value="Unassembled WGS sequence"/>
</dbReference>
<feature type="signal peptide" evidence="2">
    <location>
        <begin position="1"/>
        <end position="16"/>
    </location>
</feature>
<organism evidence="3 4">
    <name type="scientific">Eumeta variegata</name>
    <name type="common">Bagworm moth</name>
    <name type="synonym">Eumeta japonica</name>
    <dbReference type="NCBI Taxonomy" id="151549"/>
    <lineage>
        <taxon>Eukaryota</taxon>
        <taxon>Metazoa</taxon>
        <taxon>Ecdysozoa</taxon>
        <taxon>Arthropoda</taxon>
        <taxon>Hexapoda</taxon>
        <taxon>Insecta</taxon>
        <taxon>Pterygota</taxon>
        <taxon>Neoptera</taxon>
        <taxon>Endopterygota</taxon>
        <taxon>Lepidoptera</taxon>
        <taxon>Glossata</taxon>
        <taxon>Ditrysia</taxon>
        <taxon>Tineoidea</taxon>
        <taxon>Psychidae</taxon>
        <taxon>Oiketicinae</taxon>
        <taxon>Eumeta</taxon>
    </lineage>
</organism>
<keyword evidence="2" id="KW-0732">Signal</keyword>
<feature type="region of interest" description="Disordered" evidence="1">
    <location>
        <begin position="174"/>
        <end position="196"/>
    </location>
</feature>
<accession>A0A4C1YES2</accession>
<comment type="caution">
    <text evidence="3">The sequence shown here is derived from an EMBL/GenBank/DDBJ whole genome shotgun (WGS) entry which is preliminary data.</text>
</comment>
<evidence type="ECO:0000256" key="1">
    <source>
        <dbReference type="SAM" id="MobiDB-lite"/>
    </source>
</evidence>
<reference evidence="3 4" key="1">
    <citation type="journal article" date="2019" name="Commun. Biol.">
        <title>The bagworm genome reveals a unique fibroin gene that provides high tensile strength.</title>
        <authorList>
            <person name="Kono N."/>
            <person name="Nakamura H."/>
            <person name="Ohtoshi R."/>
            <person name="Tomita M."/>
            <person name="Numata K."/>
            <person name="Arakawa K."/>
        </authorList>
    </citation>
    <scope>NUCLEOTIDE SEQUENCE [LARGE SCALE GENOMIC DNA]</scope>
</reference>
<evidence type="ECO:0000313" key="3">
    <source>
        <dbReference type="EMBL" id="GBP73823.1"/>
    </source>
</evidence>
<dbReference type="EMBL" id="BGZK01001187">
    <property type="protein sequence ID" value="GBP73823.1"/>
    <property type="molecule type" value="Genomic_DNA"/>
</dbReference>
<feature type="chain" id="PRO_5020038016" evidence="2">
    <location>
        <begin position="17"/>
        <end position="251"/>
    </location>
</feature>
<proteinExistence type="predicted"/>
<gene>
    <name evidence="3" type="ORF">EVAR_54875_1</name>
</gene>
<protein>
    <submittedName>
        <fullName evidence="3">Uncharacterized protein</fullName>
    </submittedName>
</protein>
<feature type="region of interest" description="Disordered" evidence="1">
    <location>
        <begin position="26"/>
        <end position="46"/>
    </location>
</feature>
<name>A0A4C1YES2_EUMVA</name>
<evidence type="ECO:0000256" key="2">
    <source>
        <dbReference type="SAM" id="SignalP"/>
    </source>
</evidence>
<sequence length="251" mass="27746">MAIMALLSGCLMAAVGVPSGPEAFASANERSPWPSSPGTRSNPRERWHRGRQELICKPHCIMHGVPLVYDAMRLESVALLVEGLPVLTGLFHCFYPGGAPECPHRLPQLSDSDHSLKFECSLTFNFNPSLDFNFGLDGIFDSDSHSPFKFDSRIGLCLVKGSKTLKKSLDLRARANTKTSSERNRRRSTEAMSDAGRSFVPPFTPVPGSHTNWVVHVMLLRHVHLKPDKCIKRASHAGFASFNLYKAGFAR</sequence>
<evidence type="ECO:0000313" key="4">
    <source>
        <dbReference type="Proteomes" id="UP000299102"/>
    </source>
</evidence>